<dbReference type="Pfam" id="PF01571">
    <property type="entry name" value="GCV_T"/>
    <property type="match status" value="1"/>
</dbReference>
<dbReference type="InterPro" id="IPR027266">
    <property type="entry name" value="TrmE/GcvT-like"/>
</dbReference>
<name>A0A382TZ90_9ZZZZ</name>
<reference evidence="2" key="1">
    <citation type="submission" date="2018-05" db="EMBL/GenBank/DDBJ databases">
        <authorList>
            <person name="Lanie J.A."/>
            <person name="Ng W.-L."/>
            <person name="Kazmierczak K.M."/>
            <person name="Andrzejewski T.M."/>
            <person name="Davidsen T.M."/>
            <person name="Wayne K.J."/>
            <person name="Tettelin H."/>
            <person name="Glass J.I."/>
            <person name="Rusch D."/>
            <person name="Podicherti R."/>
            <person name="Tsui H.-C.T."/>
            <person name="Winkler M.E."/>
        </authorList>
    </citation>
    <scope>NUCLEOTIDE SEQUENCE</scope>
</reference>
<protein>
    <recommendedName>
        <fullName evidence="1">GCVT N-terminal domain-containing protein</fullName>
    </recommendedName>
</protein>
<proteinExistence type="predicted"/>
<accession>A0A382TZ90</accession>
<feature type="domain" description="GCVT N-terminal" evidence="1">
    <location>
        <begin position="24"/>
        <end position="125"/>
    </location>
</feature>
<evidence type="ECO:0000313" key="2">
    <source>
        <dbReference type="EMBL" id="SVD27015.1"/>
    </source>
</evidence>
<sequence length="130" mass="14845">MSTLPMVLSRRLRPSPFEKRVRENGASVFSLYNKMVFPLTIRSPEEDYQHLLEDVQMWDVACERQVEIVGPDAMRLVELITPRDISKLAIGQGKYAPLCDENGGIINDPIILRLAEDRFWLSIADSDVNL</sequence>
<dbReference type="PANTHER" id="PTHR43757">
    <property type="entry name" value="AMINOMETHYLTRANSFERASE"/>
    <property type="match status" value="1"/>
</dbReference>
<feature type="non-terminal residue" evidence="2">
    <location>
        <position position="130"/>
    </location>
</feature>
<evidence type="ECO:0000259" key="1">
    <source>
        <dbReference type="Pfam" id="PF01571"/>
    </source>
</evidence>
<dbReference type="InterPro" id="IPR028896">
    <property type="entry name" value="GcvT/YgfZ/DmdA"/>
</dbReference>
<dbReference type="SUPFAM" id="SSF103025">
    <property type="entry name" value="Folate-binding domain"/>
    <property type="match status" value="1"/>
</dbReference>
<gene>
    <name evidence="2" type="ORF">METZ01_LOCUS379869</name>
</gene>
<dbReference type="PANTHER" id="PTHR43757:SF2">
    <property type="entry name" value="AMINOMETHYLTRANSFERASE, MITOCHONDRIAL"/>
    <property type="match status" value="1"/>
</dbReference>
<dbReference type="InterPro" id="IPR006222">
    <property type="entry name" value="GCVT_N"/>
</dbReference>
<dbReference type="EMBL" id="UINC01140079">
    <property type="protein sequence ID" value="SVD27015.1"/>
    <property type="molecule type" value="Genomic_DNA"/>
</dbReference>
<dbReference type="Gene3D" id="3.30.1360.120">
    <property type="entry name" value="Probable tRNA modification gtpase trme, domain 1"/>
    <property type="match status" value="1"/>
</dbReference>
<dbReference type="AlphaFoldDB" id="A0A382TZ90"/>
<organism evidence="2">
    <name type="scientific">marine metagenome</name>
    <dbReference type="NCBI Taxonomy" id="408172"/>
    <lineage>
        <taxon>unclassified sequences</taxon>
        <taxon>metagenomes</taxon>
        <taxon>ecological metagenomes</taxon>
    </lineage>
</organism>